<keyword evidence="6" id="KW-0687">Ribonucleoprotein</keyword>
<evidence type="ECO:0000256" key="1">
    <source>
        <dbReference type="ARBA" id="ARBA00004173"/>
    </source>
</evidence>
<reference evidence="9 10" key="1">
    <citation type="submission" date="2015-06" db="EMBL/GenBank/DDBJ databases">
        <title>Draft genome of the ant-associated black yeast Phialophora attae CBS 131958.</title>
        <authorList>
            <person name="Moreno L.F."/>
            <person name="Stielow B.J."/>
            <person name="de Hoog S."/>
            <person name="Vicente V.A."/>
            <person name="Weiss V.A."/>
            <person name="de Vries M."/>
            <person name="Cruz L.M."/>
            <person name="Souza E.M."/>
        </authorList>
    </citation>
    <scope>NUCLEOTIDE SEQUENCE [LARGE SCALE GENOMIC DNA]</scope>
    <source>
        <strain evidence="9 10">CBS 131958</strain>
    </source>
</reference>
<dbReference type="GO" id="GO:0003735">
    <property type="term" value="F:structural constituent of ribosome"/>
    <property type="evidence" value="ECO:0007669"/>
    <property type="project" value="TreeGrafter"/>
</dbReference>
<dbReference type="GeneID" id="28737273"/>
<dbReference type="OrthoDB" id="274828at2759"/>
<dbReference type="RefSeq" id="XP_018005534.1">
    <property type="nucleotide sequence ID" value="XM_018145404.1"/>
</dbReference>
<dbReference type="VEuPathDB" id="FungiDB:AB675_520"/>
<comment type="caution">
    <text evidence="9">The sequence shown here is derived from an EMBL/GenBank/DDBJ whole genome shotgun (WGS) entry which is preliminary data.</text>
</comment>
<feature type="region of interest" description="Disordered" evidence="8">
    <location>
        <begin position="58"/>
        <end position="79"/>
    </location>
</feature>
<evidence type="ECO:0000256" key="3">
    <source>
        <dbReference type="ARBA" id="ARBA00022946"/>
    </source>
</evidence>
<evidence type="ECO:0000256" key="6">
    <source>
        <dbReference type="ARBA" id="ARBA00023274"/>
    </source>
</evidence>
<feature type="compositionally biased region" description="Basic residues" evidence="8">
    <location>
        <begin position="60"/>
        <end position="69"/>
    </location>
</feature>
<protein>
    <recommendedName>
        <fullName evidence="7">Small ribosomal subunit protein mS29</fullName>
    </recommendedName>
</protein>
<keyword evidence="5" id="KW-0496">Mitochondrion</keyword>
<organism evidence="9 10">
    <name type="scientific">Cyphellophora attinorum</name>
    <dbReference type="NCBI Taxonomy" id="1664694"/>
    <lineage>
        <taxon>Eukaryota</taxon>
        <taxon>Fungi</taxon>
        <taxon>Dikarya</taxon>
        <taxon>Ascomycota</taxon>
        <taxon>Pezizomycotina</taxon>
        <taxon>Eurotiomycetes</taxon>
        <taxon>Chaetothyriomycetidae</taxon>
        <taxon>Chaetothyriales</taxon>
        <taxon>Cyphellophoraceae</taxon>
        <taxon>Cyphellophora</taxon>
    </lineage>
</organism>
<dbReference type="PANTHER" id="PTHR12810:SF0">
    <property type="entry name" value="SMALL RIBOSOMAL SUBUNIT PROTEIN MS29"/>
    <property type="match status" value="1"/>
</dbReference>
<evidence type="ECO:0000256" key="2">
    <source>
        <dbReference type="ARBA" id="ARBA00009863"/>
    </source>
</evidence>
<name>A0A0N0NRW7_9EURO</name>
<keyword evidence="3" id="KW-0809">Transit peptide</keyword>
<dbReference type="GO" id="GO:0005763">
    <property type="term" value="C:mitochondrial small ribosomal subunit"/>
    <property type="evidence" value="ECO:0007669"/>
    <property type="project" value="TreeGrafter"/>
</dbReference>
<comment type="subcellular location">
    <subcellularLocation>
        <location evidence="1">Mitochondrion</location>
    </subcellularLocation>
</comment>
<evidence type="ECO:0000256" key="8">
    <source>
        <dbReference type="SAM" id="MobiDB-lite"/>
    </source>
</evidence>
<dbReference type="Proteomes" id="UP000038010">
    <property type="component" value="Unassembled WGS sequence"/>
</dbReference>
<evidence type="ECO:0000256" key="4">
    <source>
        <dbReference type="ARBA" id="ARBA00022980"/>
    </source>
</evidence>
<proteinExistence type="inferred from homology"/>
<evidence type="ECO:0000313" key="10">
    <source>
        <dbReference type="Proteomes" id="UP000038010"/>
    </source>
</evidence>
<dbReference type="EMBL" id="LFJN01000001">
    <property type="protein sequence ID" value="KPI45571.1"/>
    <property type="molecule type" value="Genomic_DNA"/>
</dbReference>
<accession>A0A0N0NRW7</accession>
<dbReference type="AlphaFoldDB" id="A0A0N0NRW7"/>
<evidence type="ECO:0000313" key="9">
    <source>
        <dbReference type="EMBL" id="KPI45571.1"/>
    </source>
</evidence>
<keyword evidence="4 9" id="KW-0689">Ribosomal protein</keyword>
<dbReference type="InterPro" id="IPR019368">
    <property type="entry name" value="Ribosomal_mS29"/>
</dbReference>
<evidence type="ECO:0000256" key="7">
    <source>
        <dbReference type="ARBA" id="ARBA00035140"/>
    </source>
</evidence>
<dbReference type="STRING" id="1664694.A0A0N0NRW7"/>
<dbReference type="Pfam" id="PF10236">
    <property type="entry name" value="DAP3"/>
    <property type="match status" value="1"/>
</dbReference>
<evidence type="ECO:0000256" key="5">
    <source>
        <dbReference type="ARBA" id="ARBA00023128"/>
    </source>
</evidence>
<comment type="similarity">
    <text evidence="2">Belongs to the mitochondrion-specific ribosomal protein mS29 family.</text>
</comment>
<sequence length="491" mass="54092">MSVSMCTRCFARLQLAPSRAVSSAAVGSTIQSSAFHTTAPRPMPAKVKIVYRNLAPKVAPRSKRERKRPPPVGERQQHRRRIVLANTNALEVADLQYLGLQNCTNESSIGKILAFDDATIDKLRSAKAFQRTQNYKLFRRPATLIRKETVELGKLIVTHGEKTGTDRIMVTGPRISGKSVLLTQAMAMAVMKGWIVISVPDAQEFVIDHFAYSPATTDSEEQMYDQRTLAEGILARMAATNADVLTKLEPTKDINEVIKFASGEAKDLKTLAGICRQATLTPQHAITIYNFVMDELTKPSDACRPPILMTVDNLDHWMGLTKYRDASLKPIHAHQFTIIRSFLDLLFSSKASLPYGGMILGARSASNNPDVPAFNVLTWQIVALNAGMQPADEGFPLPRPYQYLDPKPLSLLDPAANTKVMNLDGVSKQEAASLMEYYVLSGILKENITSANVAEKWALSGQGNVGELCRLSARARIDPEKSVTFFGTDEV</sequence>
<gene>
    <name evidence="9" type="ORF">AB675_520</name>
</gene>
<dbReference type="PANTHER" id="PTHR12810">
    <property type="entry name" value="MITOCHONDRIAL 28S RIBOSOMAL PROTEIN S29"/>
    <property type="match status" value="1"/>
</dbReference>
<keyword evidence="10" id="KW-1185">Reference proteome</keyword>